<dbReference type="PANTHER" id="PTHR45228:SF4">
    <property type="entry name" value="LIPOPROTEIN"/>
    <property type="match status" value="1"/>
</dbReference>
<feature type="domain" description="HD-GYP" evidence="2">
    <location>
        <begin position="155"/>
        <end position="345"/>
    </location>
</feature>
<reference evidence="3" key="1">
    <citation type="submission" date="2018-06" db="EMBL/GenBank/DDBJ databases">
        <authorList>
            <person name="Zhirakovskaya E."/>
        </authorList>
    </citation>
    <scope>NUCLEOTIDE SEQUENCE</scope>
</reference>
<dbReference type="InterPro" id="IPR011006">
    <property type="entry name" value="CheY-like_superfamily"/>
</dbReference>
<dbReference type="EMBL" id="UOGE01000112">
    <property type="protein sequence ID" value="VAX25877.1"/>
    <property type="molecule type" value="Genomic_DNA"/>
</dbReference>
<accession>A0A3B1DB33</accession>
<dbReference type="Pfam" id="PF13487">
    <property type="entry name" value="HD_5"/>
    <property type="match status" value="1"/>
</dbReference>
<dbReference type="CDD" id="cd00077">
    <property type="entry name" value="HDc"/>
    <property type="match status" value="1"/>
</dbReference>
<gene>
    <name evidence="3" type="ORF">MNBD_NITROSPINAE02-424</name>
</gene>
<dbReference type="PANTHER" id="PTHR45228">
    <property type="entry name" value="CYCLIC DI-GMP PHOSPHODIESTERASE TM_0186-RELATED"/>
    <property type="match status" value="1"/>
</dbReference>
<dbReference type="PROSITE" id="PS50110">
    <property type="entry name" value="RESPONSE_REGULATORY"/>
    <property type="match status" value="1"/>
</dbReference>
<dbReference type="InterPro" id="IPR001789">
    <property type="entry name" value="Sig_transdc_resp-reg_receiver"/>
</dbReference>
<dbReference type="InterPro" id="IPR037522">
    <property type="entry name" value="HD_GYP_dom"/>
</dbReference>
<dbReference type="GO" id="GO:0000160">
    <property type="term" value="P:phosphorelay signal transduction system"/>
    <property type="evidence" value="ECO:0007669"/>
    <property type="project" value="InterPro"/>
</dbReference>
<dbReference type="Gene3D" id="1.10.3210.10">
    <property type="entry name" value="Hypothetical protein af1432"/>
    <property type="match status" value="1"/>
</dbReference>
<name>A0A3B1DB33_9ZZZZ</name>
<evidence type="ECO:0008006" key="4">
    <source>
        <dbReference type="Google" id="ProtNLM"/>
    </source>
</evidence>
<dbReference type="Pfam" id="PF00072">
    <property type="entry name" value="Response_reg"/>
    <property type="match status" value="1"/>
</dbReference>
<dbReference type="Gene3D" id="3.40.50.2300">
    <property type="match status" value="1"/>
</dbReference>
<dbReference type="AlphaFoldDB" id="A0A3B1DB33"/>
<dbReference type="InterPro" id="IPR003607">
    <property type="entry name" value="HD/PDEase_dom"/>
</dbReference>
<protein>
    <recommendedName>
        <fullName evidence="4">Response regulator</fullName>
    </recommendedName>
</protein>
<dbReference type="CDD" id="cd00156">
    <property type="entry name" value="REC"/>
    <property type="match status" value="1"/>
</dbReference>
<evidence type="ECO:0000259" key="2">
    <source>
        <dbReference type="PROSITE" id="PS51832"/>
    </source>
</evidence>
<evidence type="ECO:0000313" key="3">
    <source>
        <dbReference type="EMBL" id="VAX25877.1"/>
    </source>
</evidence>
<dbReference type="SUPFAM" id="SSF109604">
    <property type="entry name" value="HD-domain/PDEase-like"/>
    <property type="match status" value="1"/>
</dbReference>
<dbReference type="SMART" id="SM00471">
    <property type="entry name" value="HDc"/>
    <property type="match status" value="1"/>
</dbReference>
<organism evidence="3">
    <name type="scientific">hydrothermal vent metagenome</name>
    <dbReference type="NCBI Taxonomy" id="652676"/>
    <lineage>
        <taxon>unclassified sequences</taxon>
        <taxon>metagenomes</taxon>
        <taxon>ecological metagenomes</taxon>
    </lineage>
</organism>
<evidence type="ECO:0000259" key="1">
    <source>
        <dbReference type="PROSITE" id="PS50110"/>
    </source>
</evidence>
<sequence length="345" mass="38853">MDAKSLNILITDDEIDACKALEIYMRKQGHAALSVYNGSDAISHVKNNHTDIVLLDIKMPGKDGIETLKEIRSFNKDVIIIMVTAVDNIEIAIGTIKDGSDDFIRKPVVFTELEKSISQAVEKRKMLYDLHGFDENIEKIVGEQTSELKQMYLLLKNAYLEIVRALSEAIEAKDPYTEGHCKRVTALSLQLGNETGLTSEQLETLELGSLLHDIGKIGIRGAVLNKPGKLTTEEYNHVKEHPVIGDKIVSKSVYLEKSRQMIRGHHEWLDGSGYPDQKEKNNIDILTKIVMIADVYDAMTSDRPYRKPMPHKQVIAIMQSEKGSHFDQKLLEIFINKILSGKNKV</sequence>
<dbReference type="SMART" id="SM00448">
    <property type="entry name" value="REC"/>
    <property type="match status" value="1"/>
</dbReference>
<dbReference type="InterPro" id="IPR052020">
    <property type="entry name" value="Cyclic_di-GMP/3'3'-cGAMP_PDE"/>
</dbReference>
<dbReference type="SUPFAM" id="SSF52172">
    <property type="entry name" value="CheY-like"/>
    <property type="match status" value="1"/>
</dbReference>
<dbReference type="PROSITE" id="PS51832">
    <property type="entry name" value="HD_GYP"/>
    <property type="match status" value="1"/>
</dbReference>
<feature type="domain" description="Response regulatory" evidence="1">
    <location>
        <begin position="7"/>
        <end position="121"/>
    </location>
</feature>
<proteinExistence type="predicted"/>